<dbReference type="FunFam" id="2.60.40.10:FF:000234">
    <property type="entry name" value="Collagen, type XII, alpha 1"/>
    <property type="match status" value="3"/>
</dbReference>
<feature type="domain" description="Fibronectin type-III" evidence="14">
    <location>
        <begin position="629"/>
        <end position="719"/>
    </location>
</feature>
<feature type="region of interest" description="Disordered" evidence="11">
    <location>
        <begin position="1643"/>
        <end position="1774"/>
    </location>
</feature>
<dbReference type="PANTHER" id="PTHR24020">
    <property type="entry name" value="COLLAGEN ALPHA"/>
    <property type="match status" value="1"/>
</dbReference>
<dbReference type="InterPro" id="IPR008160">
    <property type="entry name" value="Collagen"/>
</dbReference>
<feature type="domain" description="Fibronectin type-III" evidence="14">
    <location>
        <begin position="827"/>
        <end position="917"/>
    </location>
</feature>
<reference evidence="15" key="4">
    <citation type="submission" date="2025-09" db="UniProtKB">
        <authorList>
            <consortium name="Ensembl"/>
        </authorList>
    </citation>
    <scope>IDENTIFICATION</scope>
</reference>
<feature type="compositionally biased region" description="Low complexity" evidence="11">
    <location>
        <begin position="1491"/>
        <end position="1500"/>
    </location>
</feature>
<dbReference type="PRINTS" id="PR00453">
    <property type="entry name" value="VWFADOMAIN"/>
</dbReference>
<evidence type="ECO:0000256" key="3">
    <source>
        <dbReference type="ARBA" id="ARBA00022530"/>
    </source>
</evidence>
<dbReference type="SMART" id="SM00060">
    <property type="entry name" value="FN3"/>
    <property type="match status" value="8"/>
</dbReference>
<dbReference type="InterPro" id="IPR013320">
    <property type="entry name" value="ConA-like_dom_sf"/>
</dbReference>
<dbReference type="InterPro" id="IPR036465">
    <property type="entry name" value="vWFA_dom_sf"/>
</dbReference>
<keyword evidence="8" id="KW-0325">Glycoprotein</keyword>
<name>A0AAX7TED4_ASTCA</name>
<evidence type="ECO:0000256" key="10">
    <source>
        <dbReference type="ARBA" id="ARBA00049648"/>
    </source>
</evidence>
<dbReference type="PROSITE" id="PS50234">
    <property type="entry name" value="VWFA"/>
    <property type="match status" value="2"/>
</dbReference>
<feature type="region of interest" description="Disordered" evidence="11">
    <location>
        <begin position="1842"/>
        <end position="1866"/>
    </location>
</feature>
<feature type="compositionally biased region" description="Pro residues" evidence="11">
    <location>
        <begin position="1656"/>
        <end position="1670"/>
    </location>
</feature>
<accession>A0AAX7TED4</accession>
<feature type="compositionally biased region" description="Low complexity" evidence="11">
    <location>
        <begin position="1671"/>
        <end position="1695"/>
    </location>
</feature>
<evidence type="ECO:0000259" key="13">
    <source>
        <dbReference type="PROSITE" id="PS50234"/>
    </source>
</evidence>
<feature type="signal peptide" evidence="12">
    <location>
        <begin position="1"/>
        <end position="26"/>
    </location>
</feature>
<dbReference type="FunFam" id="2.60.40.10:FF:000444">
    <property type="entry name" value="Collagen alpha-1(XIV) chain isoform X2"/>
    <property type="match status" value="1"/>
</dbReference>
<evidence type="ECO:0000313" key="15">
    <source>
        <dbReference type="Ensembl" id="ENSACLP00000054992.1"/>
    </source>
</evidence>
<dbReference type="Ensembl" id="ENSACLT00000091497.1">
    <property type="protein sequence ID" value="ENSACLP00000054992.1"/>
    <property type="gene ID" value="ENSACLG00000012136.2"/>
</dbReference>
<dbReference type="InterPro" id="IPR036116">
    <property type="entry name" value="FN3_sf"/>
</dbReference>
<feature type="compositionally biased region" description="Low complexity" evidence="11">
    <location>
        <begin position="1570"/>
        <end position="1592"/>
    </location>
</feature>
<comment type="similarity">
    <text evidence="10">Belongs to the fibril-associated collagens with interrupted helices (FACIT) family.</text>
</comment>
<evidence type="ECO:0000256" key="9">
    <source>
        <dbReference type="ARBA" id="ARBA00023278"/>
    </source>
</evidence>
<dbReference type="GO" id="GO:0007155">
    <property type="term" value="P:cell adhesion"/>
    <property type="evidence" value="ECO:0007669"/>
    <property type="project" value="UniProtKB-KW"/>
</dbReference>
<dbReference type="GO" id="GO:0005614">
    <property type="term" value="C:interstitial matrix"/>
    <property type="evidence" value="ECO:0007669"/>
    <property type="project" value="TreeGrafter"/>
</dbReference>
<feature type="chain" id="PRO_5044288816" description="Collagen, type XIV, alpha 1b" evidence="12">
    <location>
        <begin position="27"/>
        <end position="1866"/>
    </location>
</feature>
<dbReference type="FunFam" id="2.60.40.10:FF:000480">
    <property type="entry name" value="Collagen, type XII, alpha 1"/>
    <property type="match status" value="1"/>
</dbReference>
<reference evidence="16" key="2">
    <citation type="submission" date="2023-03" db="EMBL/GenBank/DDBJ databases">
        <authorList>
            <consortium name="Wellcome Sanger Institute Data Sharing"/>
        </authorList>
    </citation>
    <scope>NUCLEOTIDE SEQUENCE [LARGE SCALE GENOMIC DNA]</scope>
</reference>
<evidence type="ECO:0000256" key="2">
    <source>
        <dbReference type="ARBA" id="ARBA00022525"/>
    </source>
</evidence>
<reference evidence="15" key="3">
    <citation type="submission" date="2025-08" db="UniProtKB">
        <authorList>
            <consortium name="Ensembl"/>
        </authorList>
    </citation>
    <scope>IDENTIFICATION</scope>
</reference>
<evidence type="ECO:0000256" key="8">
    <source>
        <dbReference type="ARBA" id="ARBA00023180"/>
    </source>
</evidence>
<keyword evidence="2" id="KW-0964">Secreted</keyword>
<dbReference type="PANTHER" id="PTHR24020:SF15">
    <property type="entry name" value="COLLAGEN ALPHA-1(XIV) CHAIN"/>
    <property type="match status" value="1"/>
</dbReference>
<dbReference type="GO" id="GO:0005581">
    <property type="term" value="C:collagen trimer"/>
    <property type="evidence" value="ECO:0007669"/>
    <property type="project" value="UniProtKB-KW"/>
</dbReference>
<evidence type="ECO:0000256" key="11">
    <source>
        <dbReference type="SAM" id="MobiDB-lite"/>
    </source>
</evidence>
<dbReference type="InterPro" id="IPR002035">
    <property type="entry name" value="VWF_A"/>
</dbReference>
<dbReference type="CDD" id="cd00063">
    <property type="entry name" value="FN3"/>
    <property type="match status" value="7"/>
</dbReference>
<feature type="compositionally biased region" description="Pro residues" evidence="11">
    <location>
        <begin position="1463"/>
        <end position="1472"/>
    </location>
</feature>
<dbReference type="Gene3D" id="3.40.50.410">
    <property type="entry name" value="von Willebrand factor, type A domain"/>
    <property type="match status" value="2"/>
</dbReference>
<feature type="domain" description="VWFA" evidence="13">
    <location>
        <begin position="1035"/>
        <end position="1208"/>
    </location>
</feature>
<keyword evidence="5" id="KW-0677">Repeat</keyword>
<dbReference type="SMART" id="SM00327">
    <property type="entry name" value="VWA"/>
    <property type="match status" value="2"/>
</dbReference>
<dbReference type="InterPro" id="IPR013783">
    <property type="entry name" value="Ig-like_fold"/>
</dbReference>
<dbReference type="SUPFAM" id="SSF49265">
    <property type="entry name" value="Fibronectin type III"/>
    <property type="match status" value="7"/>
</dbReference>
<sequence length="1866" mass="200694">MWFTVRLSLCLLGFFLISVFPHTAQGQVSSPRRLRTKVLSPTKLHVSWKEPKGQFESYKVIYTTRPGGEQKVVQASKQEAKLVIEDFDPSKTYNFKIIAVHEGQESKPLQGKHEAQQSAVEMAPSQGRKNGSVTQENNEISEAEAGFMCKTPAIADIVILVDGSWSIGRINFRLVRTFLENLVKAFSVEIDKTRIGLAQYSGDPRIEWHLNAHTTKESVIDAVKNLPYKGGNTLTGLALTFVLENSFKPESGSRPGVPKIGILITDGKSQDDVIPPAQSLKDAGIELFAIGVKNADENELKAIASPPEETHVYNVADFSVMSDIVEGLTKTVCDRVEQLDKKIKGGAEPAPPPAVVAAPRDLVTSEITARSFRVTWTHASGQVEKYRVVYYPASGGQPEEKVVQGTQNSVELSYLNSLTEYQVAVFAVYRSAASEALRGSATTLALPTVNNLELFDITHSTMRVRWKAVAGASGYMILYAPLTEEDASDEKEVKVDDSVTEVELEGLTPATEYTVTVYAMYGEEASDPMTSQQTTLPLIPARNLRFSEVDHSSARITWDSASRKVRGYRIMYVKTNGVQTNEVDVGRVTAWLLKNLTSLTEYTVGVFAVYDEGQAEVVTDSFTTKTVPDPVDLRSSDISTNSFRVSWAHPASDVVLYRLTWTPTDGEESSEVLVNGNINTYLIKELTPSTEYEVLLAAIYGNELESDEVILVESTAEKTTTIATTTTTVAAPRYGVRSMKIDEETTFSMRVSWQPVDPRNARHYRLSYISARGDRAAETRTVPTGQNSLVLQPLLSDTEYKVSITPVYPEGDGPAAAATGRTLPLLAPRNLRVSEEWYNRFKISWDVPPSPTMGYRVIYQPLTAPGQALETFVGEDVNTMLIVNLLSGTEYSVKVIASYSTGSSEALTGRAKTLYLGVTNLSTYQVRMNGLCAQWQPHRHASAYRVALESAVGSQKQETRLSGGASRHCFNNLKPNMQYKISIYAQLQDGTEGPAVTTAEKTLPVPTPPPTKPPTTTPPPTIPAAKEVCKAAKADLVFLVDGSWSIGDENFLKIIRFLYSTSGALDRIGPEGTQVAIAQFSDDARTEFKLNSYSDKEGLLDAINKISYKGGNTKTGRAIQHVKKNIFTEEAGARRGIPKVLVVLTDGRSQDDVNKVSKEMQMEGYIVFAIGFADADYGELVSIASKPSDRHVFFVDDLDAFKKIEEKLVTFVCEAATATCPAVPMSGSTMPGFRMMELFGLVENRYSSMSGVSMVPGTFNTFPCFHLHSDALLAQPTRYIHPEGLPSDYTITLLFRLLADTPEEPFALWEILNKNNEPLVGVILDNGGKTLTFFNNDFKGEFQTVTFEGPEIKKLFFGNFHKLHLAISKTSAKVFVDCKMVSEKTVNAAGNISTDGLEVLGRMVRSRGNKDNSAPFQLQNFDIVCSTSWANRDKCCELPSLRKEVDCPALPKACTCTQDSKGPPGPAGPPGGPGIRGARGERGEPGPVGPTGPVGDTGLPGPQGPPGRQGPSGRSIIGPPGSPGERGQKGDVGQQGTQGVPGTPGGPGREGPPGPRGLPGKDGPPGTQGPPGTIGTPGAPGSPGSTGPPGKQGELGPPGPAGTKGEKGERGDLQSTASVQAIARQVCEQLIQSHMARYNSILNHVPSPPVSIRTVPGPPGEPGREGPPGPQGEQGPPGRPGFPGQNGQNGQPGERGQPGEKGDKGSPGVGVQGPRGPPGPPGPQGQGRPGSSGPSGRPGNPGVPGRPGAPGPIGPQGPPGYCDQNSCVGYNVGEGEDVTDGGAVPAVQLPPSVFQNYGEVEEDDPYRYYQPNYPAPRPVAPDDPALALGDIELRSPGVYRTSRSVKEEEEKVGTKRRLKRGAAWTN</sequence>
<dbReference type="Pfam" id="PF01391">
    <property type="entry name" value="Collagen"/>
    <property type="match status" value="3"/>
</dbReference>
<reference evidence="15 16" key="1">
    <citation type="submission" date="2018-05" db="EMBL/GenBank/DDBJ databases">
        <authorList>
            <person name="Datahose"/>
        </authorList>
    </citation>
    <scope>NUCLEOTIDE SEQUENCE</scope>
</reference>
<dbReference type="FunFam" id="2.60.120.200:FF:000008">
    <property type="entry name" value="Collagen type XII alpha 1 chain"/>
    <property type="match status" value="1"/>
</dbReference>
<feature type="compositionally biased region" description="Pro residues" evidence="11">
    <location>
        <begin position="1005"/>
        <end position="1020"/>
    </location>
</feature>
<feature type="region of interest" description="Disordered" evidence="11">
    <location>
        <begin position="1455"/>
        <end position="1616"/>
    </location>
</feature>
<evidence type="ECO:0000256" key="5">
    <source>
        <dbReference type="ARBA" id="ARBA00022737"/>
    </source>
</evidence>
<comment type="subcellular location">
    <subcellularLocation>
        <location evidence="1">Secreted</location>
        <location evidence="1">Extracellular space</location>
        <location evidence="1">Extracellular matrix</location>
    </subcellularLocation>
</comment>
<keyword evidence="7" id="KW-0176">Collagen</keyword>
<keyword evidence="4 12" id="KW-0732">Signal</keyword>
<evidence type="ECO:0000256" key="12">
    <source>
        <dbReference type="SAM" id="SignalP"/>
    </source>
</evidence>
<keyword evidence="16" id="KW-1185">Reference proteome</keyword>
<evidence type="ECO:0000256" key="4">
    <source>
        <dbReference type="ARBA" id="ARBA00022729"/>
    </source>
</evidence>
<dbReference type="FunFam" id="2.60.40.10:FF:000489">
    <property type="entry name" value="collagen alpha-1(XII) chain isoform X1"/>
    <property type="match status" value="1"/>
</dbReference>
<dbReference type="PROSITE" id="PS50853">
    <property type="entry name" value="FN3"/>
    <property type="match status" value="7"/>
</dbReference>
<feature type="compositionally biased region" description="Pro residues" evidence="11">
    <location>
        <begin position="1747"/>
        <end position="1758"/>
    </location>
</feature>
<keyword evidence="9" id="KW-0379">Hydroxylation</keyword>
<evidence type="ECO:0008006" key="17">
    <source>
        <dbReference type="Google" id="ProtNLM"/>
    </source>
</evidence>
<feature type="region of interest" description="Disordered" evidence="11">
    <location>
        <begin position="1000"/>
        <end position="1020"/>
    </location>
</feature>
<dbReference type="Pfam" id="PF00041">
    <property type="entry name" value="fn3"/>
    <property type="match status" value="7"/>
</dbReference>
<dbReference type="CTD" id="100331704"/>
<dbReference type="Gene3D" id="2.60.40.10">
    <property type="entry name" value="Immunoglobulins"/>
    <property type="match status" value="8"/>
</dbReference>
<evidence type="ECO:0000256" key="6">
    <source>
        <dbReference type="ARBA" id="ARBA00022889"/>
    </source>
</evidence>
<evidence type="ECO:0000259" key="14">
    <source>
        <dbReference type="PROSITE" id="PS50853"/>
    </source>
</evidence>
<organism evidence="15 16">
    <name type="scientific">Astatotilapia calliptera</name>
    <name type="common">Eastern happy</name>
    <name type="synonym">Chromis callipterus</name>
    <dbReference type="NCBI Taxonomy" id="8154"/>
    <lineage>
        <taxon>Eukaryota</taxon>
        <taxon>Metazoa</taxon>
        <taxon>Chordata</taxon>
        <taxon>Craniata</taxon>
        <taxon>Vertebrata</taxon>
        <taxon>Euteleostomi</taxon>
        <taxon>Actinopterygii</taxon>
        <taxon>Neopterygii</taxon>
        <taxon>Teleostei</taxon>
        <taxon>Neoteleostei</taxon>
        <taxon>Acanthomorphata</taxon>
        <taxon>Ovalentaria</taxon>
        <taxon>Cichlomorphae</taxon>
        <taxon>Cichliformes</taxon>
        <taxon>Cichlidae</taxon>
        <taxon>African cichlids</taxon>
        <taxon>Pseudocrenilabrinae</taxon>
        <taxon>Haplochromini</taxon>
        <taxon>Astatotilapia</taxon>
    </lineage>
</organism>
<dbReference type="RefSeq" id="XP_026012479.1">
    <property type="nucleotide sequence ID" value="XM_026156694.1"/>
</dbReference>
<feature type="domain" description="Fibronectin type-III" evidence="14">
    <location>
        <begin position="30"/>
        <end position="121"/>
    </location>
</feature>
<dbReference type="InterPro" id="IPR003961">
    <property type="entry name" value="FN3_dom"/>
</dbReference>
<feature type="domain" description="Fibronectin type-III" evidence="14">
    <location>
        <begin position="449"/>
        <end position="539"/>
    </location>
</feature>
<dbReference type="GO" id="GO:0005615">
    <property type="term" value="C:extracellular space"/>
    <property type="evidence" value="ECO:0007669"/>
    <property type="project" value="TreeGrafter"/>
</dbReference>
<feature type="domain" description="Fibronectin type-III" evidence="14">
    <location>
        <begin position="540"/>
        <end position="627"/>
    </location>
</feature>
<feature type="compositionally biased region" description="Low complexity" evidence="11">
    <location>
        <begin position="1509"/>
        <end position="1541"/>
    </location>
</feature>
<feature type="compositionally biased region" description="Low complexity" evidence="11">
    <location>
        <begin position="1731"/>
        <end position="1740"/>
    </location>
</feature>
<evidence type="ECO:0000313" key="16">
    <source>
        <dbReference type="Proteomes" id="UP000265100"/>
    </source>
</evidence>
<keyword evidence="3" id="KW-0272">Extracellular matrix</keyword>
<dbReference type="SUPFAM" id="SSF53300">
    <property type="entry name" value="vWA-like"/>
    <property type="match status" value="2"/>
</dbReference>
<dbReference type="Proteomes" id="UP000265100">
    <property type="component" value="Chromosome 22"/>
</dbReference>
<dbReference type="GeneID" id="113014894"/>
<feature type="domain" description="Fibronectin type-III" evidence="14">
    <location>
        <begin position="358"/>
        <end position="448"/>
    </location>
</feature>
<dbReference type="InterPro" id="IPR050525">
    <property type="entry name" value="ECM_Assembly_Org"/>
</dbReference>
<dbReference type="SUPFAM" id="SSF49899">
    <property type="entry name" value="Concanavalin A-like lectins/glucanases"/>
    <property type="match status" value="1"/>
</dbReference>
<feature type="domain" description="VWFA" evidence="13">
    <location>
        <begin position="156"/>
        <end position="328"/>
    </location>
</feature>
<evidence type="ECO:0000256" key="1">
    <source>
        <dbReference type="ARBA" id="ARBA00004498"/>
    </source>
</evidence>
<dbReference type="InterPro" id="IPR048287">
    <property type="entry name" value="TSPN-like_N"/>
</dbReference>
<dbReference type="FunFam" id="3.40.50.410:FF:000001">
    <property type="entry name" value="Collagen, type XII, alpha 1"/>
    <property type="match status" value="2"/>
</dbReference>
<feature type="compositionally biased region" description="Basic and acidic residues" evidence="11">
    <location>
        <begin position="1844"/>
        <end position="1853"/>
    </location>
</feature>
<dbReference type="GeneTree" id="ENSGT00940000153769"/>
<evidence type="ECO:0000256" key="7">
    <source>
        <dbReference type="ARBA" id="ARBA00023119"/>
    </source>
</evidence>
<dbReference type="Pfam" id="PF00092">
    <property type="entry name" value="VWA"/>
    <property type="match status" value="2"/>
</dbReference>
<keyword evidence="6" id="KW-0130">Cell adhesion</keyword>
<feature type="domain" description="Fibronectin type-III" evidence="14">
    <location>
        <begin position="735"/>
        <end position="826"/>
    </location>
</feature>
<dbReference type="Gene3D" id="2.60.120.200">
    <property type="match status" value="1"/>
</dbReference>
<dbReference type="SMART" id="SM00210">
    <property type="entry name" value="TSPN"/>
    <property type="match status" value="1"/>
</dbReference>
<protein>
    <recommendedName>
        <fullName evidence="17">Collagen, type XIV, alpha 1b</fullName>
    </recommendedName>
</protein>
<proteinExistence type="inferred from homology"/>
<dbReference type="CDD" id="cd01482">
    <property type="entry name" value="vWA_collagen_alphaI-XII-like"/>
    <property type="match status" value="2"/>
</dbReference>